<dbReference type="Proteomes" id="UP001501822">
    <property type="component" value="Unassembled WGS sequence"/>
</dbReference>
<evidence type="ECO:0000256" key="2">
    <source>
        <dbReference type="SAM" id="MobiDB-lite"/>
    </source>
</evidence>
<feature type="region of interest" description="Disordered" evidence="2">
    <location>
        <begin position="289"/>
        <end position="345"/>
    </location>
</feature>
<evidence type="ECO:0000313" key="6">
    <source>
        <dbReference type="Proteomes" id="UP001501822"/>
    </source>
</evidence>
<feature type="domain" description="M23ase beta-sheet core" evidence="4">
    <location>
        <begin position="176"/>
        <end position="269"/>
    </location>
</feature>
<keyword evidence="3" id="KW-1133">Transmembrane helix</keyword>
<keyword evidence="3" id="KW-0812">Transmembrane</keyword>
<dbReference type="InterPro" id="IPR016047">
    <property type="entry name" value="M23ase_b-sheet_dom"/>
</dbReference>
<dbReference type="Gene3D" id="2.70.70.10">
    <property type="entry name" value="Glucose Permease (Domain IIA)"/>
    <property type="match status" value="1"/>
</dbReference>
<gene>
    <name evidence="5" type="ORF">GCM10010151_32510</name>
</gene>
<organism evidence="5 6">
    <name type="scientific">Actinoallomurus spadix</name>
    <dbReference type="NCBI Taxonomy" id="79912"/>
    <lineage>
        <taxon>Bacteria</taxon>
        <taxon>Bacillati</taxon>
        <taxon>Actinomycetota</taxon>
        <taxon>Actinomycetes</taxon>
        <taxon>Streptosporangiales</taxon>
        <taxon>Thermomonosporaceae</taxon>
        <taxon>Actinoallomurus</taxon>
    </lineage>
</organism>
<dbReference type="InterPro" id="IPR050570">
    <property type="entry name" value="Cell_wall_metabolism_enzyme"/>
</dbReference>
<evidence type="ECO:0000259" key="4">
    <source>
        <dbReference type="Pfam" id="PF01551"/>
    </source>
</evidence>
<feature type="region of interest" description="Disordered" evidence="2">
    <location>
        <begin position="370"/>
        <end position="390"/>
    </location>
</feature>
<feature type="transmembrane region" description="Helical" evidence="3">
    <location>
        <begin position="351"/>
        <end position="372"/>
    </location>
</feature>
<feature type="compositionally biased region" description="Pro residues" evidence="2">
    <location>
        <begin position="320"/>
        <end position="334"/>
    </location>
</feature>
<protein>
    <recommendedName>
        <fullName evidence="4">M23ase beta-sheet core domain-containing protein</fullName>
    </recommendedName>
</protein>
<keyword evidence="1" id="KW-0732">Signal</keyword>
<name>A0ABP3GDH5_9ACTN</name>
<proteinExistence type="predicted"/>
<accession>A0ABP3GDH5</accession>
<dbReference type="Pfam" id="PF01551">
    <property type="entry name" value="Peptidase_M23"/>
    <property type="match status" value="1"/>
</dbReference>
<evidence type="ECO:0000313" key="5">
    <source>
        <dbReference type="EMBL" id="GAA0340394.1"/>
    </source>
</evidence>
<keyword evidence="3" id="KW-0472">Membrane</keyword>
<comment type="caution">
    <text evidence="5">The sequence shown here is derived from an EMBL/GenBank/DDBJ whole genome shotgun (WGS) entry which is preliminary data.</text>
</comment>
<sequence>MDREGRPTNESVAGGRVNSVMRPLRQVYRRLTPPWTPRLEPGVFHSFGPGPARGVTGASMLCPMVLPVMLLVIATPFPVVPAASSPPIATQVAPAAQDPATVPFPMATRMPEATASAVSVAAPVVTTAAAPVAVAVPAAVRVVPPGAGEAQWRWPLHPPPPVLRRFDPPAHPWEPGHRGVDLAAPPGRAVFAAGAGRVTFARDLAGRGVITISHGTFRTTYLPVRPAVRSGQTVVTGARIGVVEARPGHCGQESCLHWGLLRDDSYLDPLSLLGLGPVRLLPWWRSSSDAAVSGGSGRTPRAPSDPAEQGERPTVRRPTGRPPTSPQGGPPPARAPVGTAPAMRPAGATSAIGAAAGPLAVTAAAGLALAGFRTRGRRSRGSRPSLTGKR</sequence>
<evidence type="ECO:0000256" key="3">
    <source>
        <dbReference type="SAM" id="Phobius"/>
    </source>
</evidence>
<evidence type="ECO:0000256" key="1">
    <source>
        <dbReference type="ARBA" id="ARBA00022729"/>
    </source>
</evidence>
<dbReference type="InterPro" id="IPR011055">
    <property type="entry name" value="Dup_hybrid_motif"/>
</dbReference>
<keyword evidence="6" id="KW-1185">Reference proteome</keyword>
<dbReference type="SUPFAM" id="SSF51261">
    <property type="entry name" value="Duplicated hybrid motif"/>
    <property type="match status" value="1"/>
</dbReference>
<dbReference type="PANTHER" id="PTHR21666:SF289">
    <property type="entry name" value="L-ALA--D-GLU ENDOPEPTIDASE"/>
    <property type="match status" value="1"/>
</dbReference>
<reference evidence="6" key="1">
    <citation type="journal article" date="2019" name="Int. J. Syst. Evol. Microbiol.">
        <title>The Global Catalogue of Microorganisms (GCM) 10K type strain sequencing project: providing services to taxonomists for standard genome sequencing and annotation.</title>
        <authorList>
            <consortium name="The Broad Institute Genomics Platform"/>
            <consortium name="The Broad Institute Genome Sequencing Center for Infectious Disease"/>
            <person name="Wu L."/>
            <person name="Ma J."/>
        </authorList>
    </citation>
    <scope>NUCLEOTIDE SEQUENCE [LARGE SCALE GENOMIC DNA]</scope>
    <source>
        <strain evidence="6">JCM 3146</strain>
    </source>
</reference>
<dbReference type="EMBL" id="BAAABM010000023">
    <property type="protein sequence ID" value="GAA0340394.1"/>
    <property type="molecule type" value="Genomic_DNA"/>
</dbReference>
<dbReference type="CDD" id="cd12797">
    <property type="entry name" value="M23_peptidase"/>
    <property type="match status" value="1"/>
</dbReference>
<dbReference type="PANTHER" id="PTHR21666">
    <property type="entry name" value="PEPTIDASE-RELATED"/>
    <property type="match status" value="1"/>
</dbReference>